<name>A0AAX4HMW0_9BACT</name>
<dbReference type="AlphaFoldDB" id="A0AAX4HMW0"/>
<dbReference type="PANTHER" id="PTHR30203">
    <property type="entry name" value="OUTER MEMBRANE CATION EFFLUX PROTEIN"/>
    <property type="match status" value="1"/>
</dbReference>
<dbReference type="EMBL" id="CP139487">
    <property type="protein sequence ID" value="WPU64648.1"/>
    <property type="molecule type" value="Genomic_DNA"/>
</dbReference>
<dbReference type="RefSeq" id="WP_321393822.1">
    <property type="nucleotide sequence ID" value="NZ_CP139487.1"/>
</dbReference>
<dbReference type="KEGG" id="psti:SOO65_18295"/>
<dbReference type="PANTHER" id="PTHR30203:SF24">
    <property type="entry name" value="BLR4935 PROTEIN"/>
    <property type="match status" value="1"/>
</dbReference>
<proteinExistence type="predicted"/>
<accession>A0AAX4HMW0</accession>
<evidence type="ECO:0000256" key="1">
    <source>
        <dbReference type="SAM" id="SignalP"/>
    </source>
</evidence>
<organism evidence="2 3">
    <name type="scientific">Peredibacter starrii</name>
    <dbReference type="NCBI Taxonomy" id="28202"/>
    <lineage>
        <taxon>Bacteria</taxon>
        <taxon>Pseudomonadati</taxon>
        <taxon>Bdellovibrionota</taxon>
        <taxon>Bacteriovoracia</taxon>
        <taxon>Bacteriovoracales</taxon>
        <taxon>Bacteriovoracaceae</taxon>
        <taxon>Peredibacter</taxon>
    </lineage>
</organism>
<feature type="chain" id="PRO_5044005162" evidence="1">
    <location>
        <begin position="16"/>
        <end position="463"/>
    </location>
</feature>
<keyword evidence="1" id="KW-0732">Signal</keyword>
<dbReference type="Proteomes" id="UP001324634">
    <property type="component" value="Chromosome"/>
</dbReference>
<dbReference type="Gene3D" id="1.20.1600.10">
    <property type="entry name" value="Outer membrane efflux proteins (OEP)"/>
    <property type="match status" value="1"/>
</dbReference>
<dbReference type="GO" id="GO:0015562">
    <property type="term" value="F:efflux transmembrane transporter activity"/>
    <property type="evidence" value="ECO:0007669"/>
    <property type="project" value="InterPro"/>
</dbReference>
<evidence type="ECO:0000313" key="2">
    <source>
        <dbReference type="EMBL" id="WPU64648.1"/>
    </source>
</evidence>
<protein>
    <submittedName>
        <fullName evidence="2">TolC family protein</fullName>
    </submittedName>
</protein>
<sequence length="463" mass="52408">MKYFFILMISVPAFGAISPTVVKDSALKYHPTVIAALEKMRAGEEAVRGARGAFDTRIVSDYRRQTKHDWNSTVSRTFLEKPLRVANSKIYAGSEQISNANGKFSPVYNTGNPVSTGQVGNYSVLGLKLSLWKNFLLDPDRARFKNAKYEAKRVEAEKRLTDLDIGRLGQLAYWEWVTANKVKNVYEELLKNGETRNEYLMDRSAKGDTAKIVVTENEQYVANRKGSLQAAKERLLRAEYALSLFYRDENALPIIPSSTEAYEDYPIKLSALMENLDLNSNIDELMNKRPDLKNLALNVEKTDVDLELAKQDLKPQIDVTTEYYQRTQANITMPRDYLMVLAQINVPIERNLGNGNIAAARARKMVAQSEMTLGQQSYKFEVMALRQSLHLRLEQVAQSEIEFTKAKELVVSETYKFKSGGGNLYLVNLREEAQANAEASFHESRLAFMDTLLSYQALVSTAE</sequence>
<feature type="signal peptide" evidence="1">
    <location>
        <begin position="1"/>
        <end position="15"/>
    </location>
</feature>
<dbReference type="SUPFAM" id="SSF56954">
    <property type="entry name" value="Outer membrane efflux proteins (OEP)"/>
    <property type="match status" value="1"/>
</dbReference>
<dbReference type="InterPro" id="IPR010131">
    <property type="entry name" value="MdtP/NodT-like"/>
</dbReference>
<gene>
    <name evidence="2" type="ORF">SOO65_18295</name>
</gene>
<keyword evidence="3" id="KW-1185">Reference proteome</keyword>
<reference evidence="2 3" key="1">
    <citation type="submission" date="2023-11" db="EMBL/GenBank/DDBJ databases">
        <title>Peredibacter starrii A3.12.</title>
        <authorList>
            <person name="Mitchell R.J."/>
        </authorList>
    </citation>
    <scope>NUCLEOTIDE SEQUENCE [LARGE SCALE GENOMIC DNA]</scope>
    <source>
        <strain evidence="2 3">A3.12</strain>
    </source>
</reference>
<evidence type="ECO:0000313" key="3">
    <source>
        <dbReference type="Proteomes" id="UP001324634"/>
    </source>
</evidence>